<dbReference type="EMBL" id="CACVKT020008524">
    <property type="protein sequence ID" value="CAC5415968.1"/>
    <property type="molecule type" value="Genomic_DNA"/>
</dbReference>
<dbReference type="OrthoDB" id="10066064at2759"/>
<organism evidence="1 2">
    <name type="scientific">Mytilus coruscus</name>
    <name type="common">Sea mussel</name>
    <dbReference type="NCBI Taxonomy" id="42192"/>
    <lineage>
        <taxon>Eukaryota</taxon>
        <taxon>Metazoa</taxon>
        <taxon>Spiralia</taxon>
        <taxon>Lophotrochozoa</taxon>
        <taxon>Mollusca</taxon>
        <taxon>Bivalvia</taxon>
        <taxon>Autobranchia</taxon>
        <taxon>Pteriomorphia</taxon>
        <taxon>Mytilida</taxon>
        <taxon>Mytiloidea</taxon>
        <taxon>Mytilidae</taxon>
        <taxon>Mytilinae</taxon>
        <taxon>Mytilus</taxon>
    </lineage>
</organism>
<proteinExistence type="predicted"/>
<name>A0A6J8E775_MYTCO</name>
<sequence length="174" mass="20062">MARLSNHITRKHNDTPEVKVLKRLPHQDQVKQMANLRKEGIWKANLDQVKKMEEEGSQKEVKYFKEREHGAGQLVYCSLCKGFLTKSYYKRHRATCTAVESTTATAKGLDPVHIVSPKFTASFNFDILAKFHISEVGNLRRTDNLMTSFGLQMYRNVEAKKSKKEENENQSCQI</sequence>
<dbReference type="Proteomes" id="UP000507470">
    <property type="component" value="Unassembled WGS sequence"/>
</dbReference>
<reference evidence="1 2" key="1">
    <citation type="submission" date="2020-06" db="EMBL/GenBank/DDBJ databases">
        <authorList>
            <person name="Li R."/>
            <person name="Bekaert M."/>
        </authorList>
    </citation>
    <scope>NUCLEOTIDE SEQUENCE [LARGE SCALE GENOMIC DNA]</scope>
    <source>
        <strain evidence="2">wild</strain>
    </source>
</reference>
<gene>
    <name evidence="1" type="ORF">MCOR_48617</name>
</gene>
<dbReference type="PANTHER" id="PTHR33480">
    <property type="entry name" value="SET DOMAIN-CONTAINING PROTEIN-RELATED"/>
    <property type="match status" value="1"/>
</dbReference>
<evidence type="ECO:0000313" key="1">
    <source>
        <dbReference type="EMBL" id="CAC5415968.1"/>
    </source>
</evidence>
<dbReference type="AlphaFoldDB" id="A0A6J8E775"/>
<evidence type="ECO:0000313" key="2">
    <source>
        <dbReference type="Proteomes" id="UP000507470"/>
    </source>
</evidence>
<keyword evidence="2" id="KW-1185">Reference proteome</keyword>
<dbReference type="PANTHER" id="PTHR33480:SF1">
    <property type="entry name" value="TYR RECOMBINASE DOMAIN-CONTAINING PROTEIN"/>
    <property type="match status" value="1"/>
</dbReference>
<protein>
    <submittedName>
        <fullName evidence="1">Uncharacterized protein</fullName>
    </submittedName>
</protein>
<accession>A0A6J8E775</accession>